<evidence type="ECO:0000313" key="3">
    <source>
        <dbReference type="WBParaSite" id="Hba_05847"/>
    </source>
</evidence>
<keyword evidence="1" id="KW-1133">Transmembrane helix</keyword>
<sequence length="316" mass="37731">MTNEERESKFENTIYSNPDFDKIHLNITSFNIYTTDCSKVLIEKYRCMQYYELLVTPLYHGCLEIGLPRQSLIGLPLLPISIYLHNMNYFFLTINPIFRKKFLKVIRQPKIHKHDISNFLVCHIIYRRGDDCIILFSRQTRNRLTGEMKSTLIRVLYFGSLIIIDSFFLVKYPQFTIVELMCGGLRFLYFSKFLLENKGKLLKIMENELIFYSVGTTNRCIYSCVFSRFIVLTYSYTMVNIHYHVTTLKDVDWFHPLYYEFIFLLISPPFPYQCNLCSTIHGFSIKYSIKPVSLTLIFVKYFDVLIYVYFPNNYFY</sequence>
<evidence type="ECO:0000313" key="2">
    <source>
        <dbReference type="Proteomes" id="UP000095283"/>
    </source>
</evidence>
<keyword evidence="1" id="KW-0472">Membrane</keyword>
<reference evidence="3" key="1">
    <citation type="submission" date="2016-11" db="UniProtKB">
        <authorList>
            <consortium name="WormBaseParasite"/>
        </authorList>
    </citation>
    <scope>IDENTIFICATION</scope>
</reference>
<keyword evidence="1" id="KW-0812">Transmembrane</keyword>
<accession>A0A1I7WL35</accession>
<organism evidence="2 3">
    <name type="scientific">Heterorhabditis bacteriophora</name>
    <name type="common">Entomopathogenic nematode worm</name>
    <dbReference type="NCBI Taxonomy" id="37862"/>
    <lineage>
        <taxon>Eukaryota</taxon>
        <taxon>Metazoa</taxon>
        <taxon>Ecdysozoa</taxon>
        <taxon>Nematoda</taxon>
        <taxon>Chromadorea</taxon>
        <taxon>Rhabditida</taxon>
        <taxon>Rhabditina</taxon>
        <taxon>Rhabditomorpha</taxon>
        <taxon>Strongyloidea</taxon>
        <taxon>Heterorhabditidae</taxon>
        <taxon>Heterorhabditis</taxon>
    </lineage>
</organism>
<dbReference type="AlphaFoldDB" id="A0A1I7WL35"/>
<name>A0A1I7WL35_HETBA</name>
<feature type="transmembrane region" description="Helical" evidence="1">
    <location>
        <begin position="292"/>
        <end position="310"/>
    </location>
</feature>
<dbReference type="Proteomes" id="UP000095283">
    <property type="component" value="Unplaced"/>
</dbReference>
<feature type="transmembrane region" description="Helical" evidence="1">
    <location>
        <begin position="151"/>
        <end position="169"/>
    </location>
</feature>
<feature type="transmembrane region" description="Helical" evidence="1">
    <location>
        <begin position="175"/>
        <end position="195"/>
    </location>
</feature>
<evidence type="ECO:0000256" key="1">
    <source>
        <dbReference type="SAM" id="Phobius"/>
    </source>
</evidence>
<proteinExistence type="predicted"/>
<protein>
    <submittedName>
        <fullName evidence="3">Transmembrane protein</fullName>
    </submittedName>
</protein>
<dbReference type="WBParaSite" id="Hba_05847">
    <property type="protein sequence ID" value="Hba_05847"/>
    <property type="gene ID" value="Hba_05847"/>
</dbReference>
<keyword evidence="2" id="KW-1185">Reference proteome</keyword>